<dbReference type="Gene3D" id="1.10.10.10">
    <property type="entry name" value="Winged helix-like DNA-binding domain superfamily/Winged helix DNA-binding domain"/>
    <property type="match status" value="1"/>
</dbReference>
<dbReference type="InterPro" id="IPR036388">
    <property type="entry name" value="WH-like_DNA-bd_sf"/>
</dbReference>
<dbReference type="EMBL" id="BK015844">
    <property type="protein sequence ID" value="DAE27661.1"/>
    <property type="molecule type" value="Genomic_DNA"/>
</dbReference>
<feature type="region of interest" description="Disordered" evidence="1">
    <location>
        <begin position="96"/>
        <end position="129"/>
    </location>
</feature>
<name>A0A8S5R9D1_9VIRU</name>
<feature type="compositionally biased region" description="Basic and acidic residues" evidence="1">
    <location>
        <begin position="113"/>
        <end position="124"/>
    </location>
</feature>
<accession>A0A8S5R9D1</accession>
<reference evidence="2" key="1">
    <citation type="journal article" date="2021" name="Proc. Natl. Acad. Sci. U.S.A.">
        <title>A Catalog of Tens of Thousands of Viruses from Human Metagenomes Reveals Hidden Associations with Chronic Diseases.</title>
        <authorList>
            <person name="Tisza M.J."/>
            <person name="Buck C.B."/>
        </authorList>
    </citation>
    <scope>NUCLEOTIDE SEQUENCE</scope>
    <source>
        <strain evidence="2">Ct6zJ3</strain>
    </source>
</reference>
<proteinExistence type="predicted"/>
<sequence length="178" mass="19974">MSIQNFHAVERVVDVRPEYALPLGARSRSRSRRAAATPDVLNPAYIRDVLSNPDAYRPEIVEWVRADAVTRGEKVTHAFNPDEAVYIVARSATSDTRTSGVSRGLSPELPPKMAERMRERERHERNRARPRKAITEAVRADIIDRAAKGQSNRYIAEKVGVSKSSVNTVLNMARMSVH</sequence>
<protein>
    <submittedName>
        <fullName evidence="2">InsA C-terminal domain</fullName>
    </submittedName>
</protein>
<evidence type="ECO:0000313" key="2">
    <source>
        <dbReference type="EMBL" id="DAE27661.1"/>
    </source>
</evidence>
<organism evidence="2">
    <name type="scientific">virus sp. ct6zJ3</name>
    <dbReference type="NCBI Taxonomy" id="2826792"/>
    <lineage>
        <taxon>Viruses</taxon>
    </lineage>
</organism>
<evidence type="ECO:0000256" key="1">
    <source>
        <dbReference type="SAM" id="MobiDB-lite"/>
    </source>
</evidence>